<name>A0A1R2AKQ6_9CILI</name>
<dbReference type="OrthoDB" id="311677at2759"/>
<evidence type="ECO:0000256" key="1">
    <source>
        <dbReference type="SAM" id="MobiDB-lite"/>
    </source>
</evidence>
<comment type="caution">
    <text evidence="2">The sequence shown here is derived from an EMBL/GenBank/DDBJ whole genome shotgun (WGS) entry which is preliminary data.</text>
</comment>
<gene>
    <name evidence="2" type="ORF">SteCoe_39464</name>
</gene>
<sequence length="237" mass="27398">MYKKSLINMILNSNIVPVAILNQKRLPSPKNLDFDLELSLFTKNNTSFLKNIQNQHIQKGNDQDQPQRKKHENKQRLDETITKILAIQSNTINPELKLVLNAGIETPLCKGKYFSFKVLLKGNNDIVFPTHEVIELEVLAFSNDNLLITKNMKGKEILRGNTIQNMHFFRLENMHVAYFRVQLTEVSSHYVGKTLTLKIKARKSEFLRSTGWKVQSIVVPDLVVKAKNRFYKSKFAE</sequence>
<dbReference type="EMBL" id="MPUH01002499">
    <property type="protein sequence ID" value="OMJ65069.1"/>
    <property type="molecule type" value="Genomic_DNA"/>
</dbReference>
<reference evidence="2 3" key="1">
    <citation type="submission" date="2016-11" db="EMBL/GenBank/DDBJ databases">
        <title>The macronuclear genome of Stentor coeruleus: a giant cell with tiny introns.</title>
        <authorList>
            <person name="Slabodnick M."/>
            <person name="Ruby J.G."/>
            <person name="Reiff S.B."/>
            <person name="Swart E.C."/>
            <person name="Gosai S."/>
            <person name="Prabakaran S."/>
            <person name="Witkowska E."/>
            <person name="Larue G.E."/>
            <person name="Fisher S."/>
            <person name="Freeman R.M."/>
            <person name="Gunawardena J."/>
            <person name="Chu W."/>
            <person name="Stover N.A."/>
            <person name="Gregory B.D."/>
            <person name="Nowacki M."/>
            <person name="Derisi J."/>
            <person name="Roy S.W."/>
            <person name="Marshall W.F."/>
            <person name="Sood P."/>
        </authorList>
    </citation>
    <scope>NUCLEOTIDE SEQUENCE [LARGE SCALE GENOMIC DNA]</scope>
    <source>
        <strain evidence="2">WM001</strain>
    </source>
</reference>
<organism evidence="2 3">
    <name type="scientific">Stentor coeruleus</name>
    <dbReference type="NCBI Taxonomy" id="5963"/>
    <lineage>
        <taxon>Eukaryota</taxon>
        <taxon>Sar</taxon>
        <taxon>Alveolata</taxon>
        <taxon>Ciliophora</taxon>
        <taxon>Postciliodesmatophora</taxon>
        <taxon>Heterotrichea</taxon>
        <taxon>Heterotrichida</taxon>
        <taxon>Stentoridae</taxon>
        <taxon>Stentor</taxon>
    </lineage>
</organism>
<proteinExistence type="predicted"/>
<feature type="region of interest" description="Disordered" evidence="1">
    <location>
        <begin position="56"/>
        <end position="75"/>
    </location>
</feature>
<dbReference type="Proteomes" id="UP000187209">
    <property type="component" value="Unassembled WGS sequence"/>
</dbReference>
<evidence type="ECO:0000313" key="2">
    <source>
        <dbReference type="EMBL" id="OMJ65069.1"/>
    </source>
</evidence>
<accession>A0A1R2AKQ6</accession>
<protein>
    <submittedName>
        <fullName evidence="2">Uncharacterized protein</fullName>
    </submittedName>
</protein>
<keyword evidence="3" id="KW-1185">Reference proteome</keyword>
<dbReference type="AlphaFoldDB" id="A0A1R2AKQ6"/>
<evidence type="ECO:0000313" key="3">
    <source>
        <dbReference type="Proteomes" id="UP000187209"/>
    </source>
</evidence>